<evidence type="ECO:0000313" key="1">
    <source>
        <dbReference type="EMBL" id="CCH41005.1"/>
    </source>
</evidence>
<dbReference type="AlphaFoldDB" id="K0K855"/>
<keyword evidence="2" id="KW-1185">Reference proteome</keyword>
<dbReference type="PANTHER" id="PTHR13318">
    <property type="entry name" value="PARTNER OF PAIRED, ISOFORM B-RELATED"/>
    <property type="match status" value="1"/>
</dbReference>
<dbReference type="Proteomes" id="UP000009328">
    <property type="component" value="Unassembled WGS sequence"/>
</dbReference>
<dbReference type="EMBL" id="CAIF01000011">
    <property type="protein sequence ID" value="CCH41005.1"/>
    <property type="molecule type" value="Genomic_DNA"/>
</dbReference>
<dbReference type="SUPFAM" id="SSF52047">
    <property type="entry name" value="RNI-like"/>
    <property type="match status" value="1"/>
</dbReference>
<dbReference type="InParanoid" id="K0K855"/>
<dbReference type="Gene3D" id="3.80.10.10">
    <property type="entry name" value="Ribonuclease Inhibitor"/>
    <property type="match status" value="1"/>
</dbReference>
<organism evidence="1 2">
    <name type="scientific">Wickerhamomyces ciferrii (strain ATCC 14091 / BCRC 22168 / CBS 111 / JCM 3599 / NBRC 0793 / NRRL Y-1031 F-60-10)</name>
    <name type="common">Yeast</name>
    <name type="synonym">Pichia ciferrii</name>
    <dbReference type="NCBI Taxonomy" id="1206466"/>
    <lineage>
        <taxon>Eukaryota</taxon>
        <taxon>Fungi</taxon>
        <taxon>Dikarya</taxon>
        <taxon>Ascomycota</taxon>
        <taxon>Saccharomycotina</taxon>
        <taxon>Saccharomycetes</taxon>
        <taxon>Phaffomycetales</taxon>
        <taxon>Wickerhamomycetaceae</taxon>
        <taxon>Wickerhamomyces</taxon>
    </lineage>
</organism>
<reference evidence="1 2" key="1">
    <citation type="journal article" date="2012" name="Eukaryot. Cell">
        <title>Draft genome sequence of Wickerhamomyces ciferrii NRRL Y-1031 F-60-10.</title>
        <authorList>
            <person name="Schneider J."/>
            <person name="Andrea H."/>
            <person name="Blom J."/>
            <person name="Jaenicke S."/>
            <person name="Ruckert C."/>
            <person name="Schorsch C."/>
            <person name="Szczepanowski R."/>
            <person name="Farwick M."/>
            <person name="Goesmann A."/>
            <person name="Puhler A."/>
            <person name="Schaffer S."/>
            <person name="Tauch A."/>
            <person name="Kohler T."/>
            <person name="Brinkrolf K."/>
        </authorList>
    </citation>
    <scope>NUCLEOTIDE SEQUENCE [LARGE SCALE GENOMIC DNA]</scope>
    <source>
        <strain evidence="2">ATCC 14091 / BCRC 22168 / CBS 111 / JCM 3599 / NBRC 0793 / NRRL Y-1031 F-60-10</strain>
    </source>
</reference>
<name>K0K855_WICCF</name>
<sequence length="618" mass="70936">MSPSRSKLRKQQKEFNALLNFPDEILHLIMDNLKSLDLLNYVRAVPKLQNDFKENYRVFTDCGDKAEFSFLSNRYCFKLGQSGKKRNVDKFQIFNGTVMFEIFGNHVRRDRGYPYNRDEGPINETNELIENIAKINTNGVMFSVKAHEHTSFDHPVIDLINMSNNPVYSLKYLSLPKLEYFEFNRRVHTINTEITTPFEGVTNLKISKYQGVANLNFYPNLKNLTIENVKELSFEKSSVFPEVLELNSFHEGILFTSSMCEKLKYLYINLSSREANNNSSTHGLKDLEFPNLIELEIRSGQIINEIKNISAPLLKKFTVIASYLELGLEKLSFPVLESIYISSKGLNITNIESMMFPQLESFEIGYTPSTAYDTTAKSNHDISKLPLHFLRNARKGEIYNCHHIIESLDMVNLEELCLRGAPVKEYPTNAQFNKLKSLEISRDKYGSDKNQKIPKLVAPNLQYLKLKACQVSKDFFDQNSSNYVNQLVCQDIPALDISDTKLPHLEVLDINDVDSEVNLSNCHLPSLTKLIIQGHKEYYGRSKFETHVILPELSLSPELENIDISYVKKIQGQLTNKDCPKLVKLRFFKCKNDPKIEILPQGNLETIIIDTSVSDSED</sequence>
<evidence type="ECO:0000313" key="2">
    <source>
        <dbReference type="Proteomes" id="UP000009328"/>
    </source>
</evidence>
<proteinExistence type="predicted"/>
<accession>K0K855</accession>
<dbReference type="HOGENOM" id="CLU_442278_0_0_1"/>
<evidence type="ECO:0008006" key="3">
    <source>
        <dbReference type="Google" id="ProtNLM"/>
    </source>
</evidence>
<protein>
    <recommendedName>
        <fullName evidence="3">F-box domain-containing protein</fullName>
    </recommendedName>
</protein>
<dbReference type="GO" id="GO:0019005">
    <property type="term" value="C:SCF ubiquitin ligase complex"/>
    <property type="evidence" value="ECO:0007669"/>
    <property type="project" value="TreeGrafter"/>
</dbReference>
<comment type="caution">
    <text evidence="1">The sequence shown here is derived from an EMBL/GenBank/DDBJ whole genome shotgun (WGS) entry which is preliminary data.</text>
</comment>
<gene>
    <name evidence="1" type="ORF">BN7_542</name>
</gene>
<dbReference type="GO" id="GO:0031146">
    <property type="term" value="P:SCF-dependent proteasomal ubiquitin-dependent protein catabolic process"/>
    <property type="evidence" value="ECO:0007669"/>
    <property type="project" value="TreeGrafter"/>
</dbReference>
<dbReference type="InterPro" id="IPR032675">
    <property type="entry name" value="LRR_dom_sf"/>
</dbReference>